<dbReference type="AlphaFoldDB" id="A0A376C040"/>
<evidence type="ECO:0000313" key="3">
    <source>
        <dbReference type="EMBL" id="SSZ47157.1"/>
    </source>
</evidence>
<organism evidence="3 4">
    <name type="scientific">Bergeyella zoohelcum</name>
    <dbReference type="NCBI Taxonomy" id="1015"/>
    <lineage>
        <taxon>Bacteria</taxon>
        <taxon>Pseudomonadati</taxon>
        <taxon>Bacteroidota</taxon>
        <taxon>Flavobacteriia</taxon>
        <taxon>Flavobacteriales</taxon>
        <taxon>Weeksellaceae</taxon>
        <taxon>Bergeyella</taxon>
    </lineage>
</organism>
<accession>A0A376C040</accession>
<sequence>MKYPKLSALLGLSEIVLNAGIFGNKKPFAKLDEDDLAKVEEALEDSETESLREELNQSKENLATEKQTVSAVENAVEQALQLAGLTAKETLVENIALLGEKCKEYGDSKNRHSTPENNGTEEPTNGLINGYINPNDAHNQIINSI</sequence>
<proteinExistence type="predicted"/>
<evidence type="ECO:0000313" key="4">
    <source>
        <dbReference type="Proteomes" id="UP000255515"/>
    </source>
</evidence>
<dbReference type="Proteomes" id="UP000255515">
    <property type="component" value="Unassembled WGS sequence"/>
</dbReference>
<feature type="compositionally biased region" description="Basic and acidic residues" evidence="2">
    <location>
        <begin position="105"/>
        <end position="114"/>
    </location>
</feature>
<reference evidence="3 4" key="1">
    <citation type="submission" date="2018-06" db="EMBL/GenBank/DDBJ databases">
        <authorList>
            <consortium name="Pathogen Informatics"/>
            <person name="Doyle S."/>
        </authorList>
    </citation>
    <scope>NUCLEOTIDE SEQUENCE [LARGE SCALE GENOMIC DNA]</scope>
    <source>
        <strain evidence="3 4">NCTC11661</strain>
    </source>
</reference>
<dbReference type="RefSeq" id="WP_002686434.1">
    <property type="nucleotide sequence ID" value="NZ_UFTJ01000001.1"/>
</dbReference>
<name>A0A376C040_9FLAO</name>
<evidence type="ECO:0000256" key="1">
    <source>
        <dbReference type="SAM" id="Coils"/>
    </source>
</evidence>
<feature type="region of interest" description="Disordered" evidence="2">
    <location>
        <begin position="105"/>
        <end position="132"/>
    </location>
</feature>
<feature type="coiled-coil region" evidence="1">
    <location>
        <begin position="29"/>
        <end position="75"/>
    </location>
</feature>
<dbReference type="EMBL" id="UFTJ01000001">
    <property type="protein sequence ID" value="SSZ47157.1"/>
    <property type="molecule type" value="Genomic_DNA"/>
</dbReference>
<keyword evidence="1" id="KW-0175">Coiled coil</keyword>
<evidence type="ECO:0000256" key="2">
    <source>
        <dbReference type="SAM" id="MobiDB-lite"/>
    </source>
</evidence>
<feature type="compositionally biased region" description="Polar residues" evidence="2">
    <location>
        <begin position="115"/>
        <end position="127"/>
    </location>
</feature>
<gene>
    <name evidence="3" type="ORF">NCTC11661_00823</name>
</gene>
<protein>
    <submittedName>
        <fullName evidence="3">Uncharacterized protein</fullName>
    </submittedName>
</protein>